<keyword evidence="4 5" id="KW-0663">Pyridoxal phosphate</keyword>
<dbReference type="GO" id="GO:0030170">
    <property type="term" value="F:pyridoxal phosphate binding"/>
    <property type="evidence" value="ECO:0007669"/>
    <property type="project" value="InterPro"/>
</dbReference>
<dbReference type="InterPro" id="IPR004839">
    <property type="entry name" value="Aminotransferase_I/II_large"/>
</dbReference>
<dbReference type="PROSITE" id="PS00599">
    <property type="entry name" value="AA_TRANSFER_CLASS_2"/>
    <property type="match status" value="1"/>
</dbReference>
<gene>
    <name evidence="7" type="ORF">BST39_23590</name>
</gene>
<organism evidence="7 8">
    <name type="scientific">Mycobacterium paraseoulense</name>
    <dbReference type="NCBI Taxonomy" id="590652"/>
    <lineage>
        <taxon>Bacteria</taxon>
        <taxon>Bacillati</taxon>
        <taxon>Actinomycetota</taxon>
        <taxon>Actinomycetes</taxon>
        <taxon>Mycobacteriales</taxon>
        <taxon>Mycobacteriaceae</taxon>
        <taxon>Mycobacterium</taxon>
    </lineage>
</organism>
<comment type="similarity">
    <text evidence="5">Belongs to the class-II pyridoxal-phosphate-dependent aminotransferase family.</text>
</comment>
<dbReference type="CDD" id="cd00609">
    <property type="entry name" value="AAT_like"/>
    <property type="match status" value="1"/>
</dbReference>
<name>A0A1X0I4C9_9MYCO</name>
<dbReference type="InterPro" id="IPR015424">
    <property type="entry name" value="PyrdxlP-dep_Trfase"/>
</dbReference>
<reference evidence="7 8" key="1">
    <citation type="submission" date="2017-02" db="EMBL/GenBank/DDBJ databases">
        <title>The new phylogeny of genus Mycobacterium.</title>
        <authorList>
            <person name="Tortoli E."/>
            <person name="Trovato A."/>
            <person name="Cirillo D.M."/>
        </authorList>
    </citation>
    <scope>NUCLEOTIDE SEQUENCE [LARGE SCALE GENOMIC DNA]</scope>
    <source>
        <strain evidence="7 8">DSM 45000</strain>
    </source>
</reference>
<evidence type="ECO:0000256" key="4">
    <source>
        <dbReference type="ARBA" id="ARBA00022898"/>
    </source>
</evidence>
<dbReference type="InterPro" id="IPR001917">
    <property type="entry name" value="Aminotrans_II_pyridoxalP_BS"/>
</dbReference>
<evidence type="ECO:0000313" key="8">
    <source>
        <dbReference type="Proteomes" id="UP000192513"/>
    </source>
</evidence>
<dbReference type="EMBL" id="MVIE01000042">
    <property type="protein sequence ID" value="ORB34755.1"/>
    <property type="molecule type" value="Genomic_DNA"/>
</dbReference>
<dbReference type="AlphaFoldDB" id="A0A1X0I4C9"/>
<evidence type="ECO:0000256" key="2">
    <source>
        <dbReference type="ARBA" id="ARBA00022576"/>
    </source>
</evidence>
<dbReference type="InterPro" id="IPR050106">
    <property type="entry name" value="HistidinolP_aminotransfase"/>
</dbReference>
<dbReference type="Proteomes" id="UP000192513">
    <property type="component" value="Unassembled WGS sequence"/>
</dbReference>
<feature type="domain" description="Aminotransferase class I/classII large" evidence="6">
    <location>
        <begin position="23"/>
        <end position="297"/>
    </location>
</feature>
<dbReference type="STRING" id="590652.BST39_23590"/>
<dbReference type="PANTHER" id="PTHR43643">
    <property type="entry name" value="HISTIDINOL-PHOSPHATE AMINOTRANSFERASE 2"/>
    <property type="match status" value="1"/>
</dbReference>
<protein>
    <submittedName>
        <fullName evidence="7">Aminotransferase</fullName>
    </submittedName>
</protein>
<evidence type="ECO:0000256" key="5">
    <source>
        <dbReference type="RuleBase" id="RU003693"/>
    </source>
</evidence>
<dbReference type="Pfam" id="PF00155">
    <property type="entry name" value="Aminotran_1_2"/>
    <property type="match status" value="1"/>
</dbReference>
<proteinExistence type="inferred from homology"/>
<dbReference type="InterPro" id="IPR015422">
    <property type="entry name" value="PyrdxlP-dep_Trfase_small"/>
</dbReference>
<dbReference type="PANTHER" id="PTHR43643:SF3">
    <property type="entry name" value="HISTIDINOL-PHOSPHATE AMINOTRANSFERASE"/>
    <property type="match status" value="1"/>
</dbReference>
<comment type="caution">
    <text evidence="7">The sequence shown here is derived from an EMBL/GenBank/DDBJ whole genome shotgun (WGS) entry which is preliminary data.</text>
</comment>
<keyword evidence="3 7" id="KW-0808">Transferase</keyword>
<evidence type="ECO:0000259" key="6">
    <source>
        <dbReference type="Pfam" id="PF00155"/>
    </source>
</evidence>
<evidence type="ECO:0000256" key="3">
    <source>
        <dbReference type="ARBA" id="ARBA00022679"/>
    </source>
</evidence>
<evidence type="ECO:0000313" key="7">
    <source>
        <dbReference type="EMBL" id="ORB34755.1"/>
    </source>
</evidence>
<dbReference type="Gene3D" id="3.40.640.10">
    <property type="entry name" value="Type I PLP-dependent aspartate aminotransferase-like (Major domain)"/>
    <property type="match status" value="1"/>
</dbReference>
<comment type="cofactor">
    <cofactor evidence="1 5">
        <name>pyridoxal 5'-phosphate</name>
        <dbReference type="ChEBI" id="CHEBI:597326"/>
    </cofactor>
</comment>
<keyword evidence="8" id="KW-1185">Reference proteome</keyword>
<sequence>MQPNPSPAGPCTCDALPDAVDPFALSLNENPFPPLPSVRSALIRSIHAMNRYPEFLPERLRGVIADHIGVPADRVAPGAGATGVVLQALRAVTAPGDTMAMATPTFDGYPILARMARLKTRTVPLDEHGHHDLDGLARAAADARVVVLCRPHNPTGTLESAAAVSAFLRRVPRDTVVLLDEAYIEFTAPEHRIAVSALVARFPNVIVVRTFSKAYGLAGLRIGYAVASPELADALWSHQLPFGAAITSLIAVVASYGAESELLQRVRLINAERCYLRMRLSAMGIYTTDAHANFMYLPPRGDGRGGPWHEVFADSGLQVRCYPDGGARVTVGHRASTLAVLSALGKGHARAPSAV</sequence>
<dbReference type="GO" id="GO:0008483">
    <property type="term" value="F:transaminase activity"/>
    <property type="evidence" value="ECO:0007669"/>
    <property type="project" value="UniProtKB-KW"/>
</dbReference>
<accession>A0A1X0I4C9</accession>
<dbReference type="SUPFAM" id="SSF53383">
    <property type="entry name" value="PLP-dependent transferases"/>
    <property type="match status" value="1"/>
</dbReference>
<dbReference type="Gene3D" id="3.90.1150.10">
    <property type="entry name" value="Aspartate Aminotransferase, domain 1"/>
    <property type="match status" value="1"/>
</dbReference>
<dbReference type="OrthoDB" id="9809616at2"/>
<dbReference type="InterPro" id="IPR015421">
    <property type="entry name" value="PyrdxlP-dep_Trfase_major"/>
</dbReference>
<evidence type="ECO:0000256" key="1">
    <source>
        <dbReference type="ARBA" id="ARBA00001933"/>
    </source>
</evidence>
<keyword evidence="2 7" id="KW-0032">Aminotransferase</keyword>